<name>A0A7K1LP16_9FLAO</name>
<dbReference type="PANTHER" id="PTHR16026">
    <property type="entry name" value="CARTILAGE ACIDIC PROTEIN 1"/>
    <property type="match status" value="1"/>
</dbReference>
<dbReference type="EMBL" id="VJVW01000003">
    <property type="protein sequence ID" value="MUP42554.1"/>
    <property type="molecule type" value="Genomic_DNA"/>
</dbReference>
<keyword evidence="4" id="KW-1185">Reference proteome</keyword>
<proteinExistence type="predicted"/>
<dbReference type="Gene3D" id="2.130.10.130">
    <property type="entry name" value="Integrin alpha, N-terminal"/>
    <property type="match status" value="3"/>
</dbReference>
<dbReference type="OrthoDB" id="9816120at2"/>
<reference evidence="3 4" key="1">
    <citation type="submission" date="2019-07" db="EMBL/GenBank/DDBJ databases">
        <title>Gramella aestuarii sp. nov., isolated from a tidal flat, and emended description of Gramella echinicola.</title>
        <authorList>
            <person name="Liu L."/>
        </authorList>
    </citation>
    <scope>NUCLEOTIDE SEQUENCE [LARGE SCALE GENOMIC DNA]</scope>
    <source>
        <strain evidence="3 4">BS12</strain>
    </source>
</reference>
<dbReference type="SUPFAM" id="SSF69318">
    <property type="entry name" value="Integrin alpha N-terminal domain"/>
    <property type="match status" value="2"/>
</dbReference>
<dbReference type="Pfam" id="PF07593">
    <property type="entry name" value="UnbV_ASPIC"/>
    <property type="match status" value="1"/>
</dbReference>
<dbReference type="Pfam" id="PF13517">
    <property type="entry name" value="FG-GAP_3"/>
    <property type="match status" value="5"/>
</dbReference>
<dbReference type="AlphaFoldDB" id="A0A7K1LP16"/>
<dbReference type="Proteomes" id="UP000460416">
    <property type="component" value="Unassembled WGS sequence"/>
</dbReference>
<dbReference type="RefSeq" id="WP_156275836.1">
    <property type="nucleotide sequence ID" value="NZ_BAABGI010000003.1"/>
</dbReference>
<dbReference type="PROSITE" id="PS51257">
    <property type="entry name" value="PROKAR_LIPOPROTEIN"/>
    <property type="match status" value="1"/>
</dbReference>
<comment type="caution">
    <text evidence="3">The sequence shown here is derived from an EMBL/GenBank/DDBJ whole genome shotgun (WGS) entry which is preliminary data.</text>
</comment>
<dbReference type="InterPro" id="IPR028994">
    <property type="entry name" value="Integrin_alpha_N"/>
</dbReference>
<feature type="domain" description="ASPIC/UnbV" evidence="2">
    <location>
        <begin position="525"/>
        <end position="591"/>
    </location>
</feature>
<protein>
    <recommendedName>
        <fullName evidence="2">ASPIC/UnbV domain-containing protein</fullName>
    </recommendedName>
</protein>
<evidence type="ECO:0000313" key="4">
    <source>
        <dbReference type="Proteomes" id="UP000460416"/>
    </source>
</evidence>
<keyword evidence="1" id="KW-0732">Signal</keyword>
<sequence>MNRISFLYFITAFQVLVSCSSDSKKDDERVENYLFERLETESTGIDFENNLTETDSMNILNYLYYYNGGGVAIGDINNDELPDIFFTSNQESNRLYLNQGDFRFEDITEKAGVAGKSDWNTGVVMADVNADGYLDIYVLAVSGIRGLHGRNELYINNTDGTFREAASEYGIALENYGTSAAFFDFDNDGDLDLYVLNHAVHTDDSFGPVEIRDRRTEASGDKLFEFRDGKFHNISEKAGIYGGPNAYGLGLATADFNNDGFTDIYVSNDFHEDDYLYINNGNGTFNETLKDKMSQVSRFSMGNDVADINHDGYPDLLSLDMLPEDETALKSSVGDEEAKILNLRMKYGYHRQFSRNMLQLNNFGENFQEIALLSGIGATDWSWSALFADYDMDGEKDIFISNGIEKRPNDLDYIKYVSNNQILKNKQNSEFIDYEALKIMPDGRVPNYFFKGTKDLAFKDVSGEWIAPLNTSSNGSAYADLDNDGDLDLVTNDLNAKAGIYENLGRSGNTYLKLELNYSKENKYGIGTKVYSYHQDTLQYDQLFTSKGFQSSSEPIIHFGYGQNEQIDSLIVVWPDRSVDKYFDLKTNQSLSFSPTKNTRPDELIGATKINRNILEKKDSIPGFNYTHKENSYDDFDRQKLIPYRVSDKTPSAAIGDIDNDGKDDIFIGNSRGSTARIFIQANNELNEAQFPFLKDTRTLEITDVEIADFNGDGKNDIFYVTGGSEFDGQVEVLKDACWISDGDGWKKMKLPEFFSNASVIRSADIDNDGDLDIFIGGYSVAGDFGKIPESFLLENKGQEFELVQNTQLRNPGMITDALWLDLDHDEYPELLLVGEWMSPRIFKNTKGVLDEDDTQEFKDLEGLWQSMAPFDIDHDGDFDILLGNWGLNSKFKASASSPLKMFYGDIDGNGSTETILTHEKEGKYYTYAGLDELASQMNYLKKKFPDYSKFAGKDVQEIFGDGLDQMSVLEVNTLASGYLKNEDGKFRFIPFNKNLQFAPINAILVTDKVDGEEVALLSGNYFGVSPFHGAYAAFSGAMIFSENDIRLGPEIGLDLSGKAIREMELIELGNQSFLIGLANNDKAELYKVLK</sequence>
<organism evidence="3 4">
    <name type="scientific">Christiangramia aestuarii</name>
    <dbReference type="NCBI Taxonomy" id="1028746"/>
    <lineage>
        <taxon>Bacteria</taxon>
        <taxon>Pseudomonadati</taxon>
        <taxon>Bacteroidota</taxon>
        <taxon>Flavobacteriia</taxon>
        <taxon>Flavobacteriales</taxon>
        <taxon>Flavobacteriaceae</taxon>
        <taxon>Christiangramia</taxon>
    </lineage>
</organism>
<accession>A0A7K1LP16</accession>
<gene>
    <name evidence="3" type="ORF">FLP08_08215</name>
</gene>
<dbReference type="InterPro" id="IPR013517">
    <property type="entry name" value="FG-GAP"/>
</dbReference>
<dbReference type="PANTHER" id="PTHR16026:SF0">
    <property type="entry name" value="CARTILAGE ACIDIC PROTEIN 1"/>
    <property type="match status" value="1"/>
</dbReference>
<evidence type="ECO:0000313" key="3">
    <source>
        <dbReference type="EMBL" id="MUP42554.1"/>
    </source>
</evidence>
<evidence type="ECO:0000256" key="1">
    <source>
        <dbReference type="ARBA" id="ARBA00022729"/>
    </source>
</evidence>
<evidence type="ECO:0000259" key="2">
    <source>
        <dbReference type="Pfam" id="PF07593"/>
    </source>
</evidence>
<dbReference type="InterPro" id="IPR027039">
    <property type="entry name" value="Crtac1"/>
</dbReference>
<dbReference type="InterPro" id="IPR011519">
    <property type="entry name" value="UnbV_ASPIC"/>
</dbReference>